<keyword evidence="1" id="KW-0614">Plasmid</keyword>
<evidence type="ECO:0000313" key="1">
    <source>
        <dbReference type="EMBL" id="AJT61640.1"/>
    </source>
</evidence>
<name>A0A0D4DCR6_RHIML</name>
<sequence>MVATPTARRPALRITEAKVETAHCFHAIEVLVHQPLAKVHHQIANQNGGKSGDSKREERWVFTVPDEGKGLHQEWCCEEITAATILASM</sequence>
<geneLocation type="plasmid" evidence="1">
    <name>pHRB800</name>
</geneLocation>
<accession>A0A0D4DCR6</accession>
<reference evidence="1" key="1">
    <citation type="journal article" date="2015" name="Proc. Natl. Acad. Sci. U.S.A.">
        <title>Rhizobial peptidase HrrP cleaves host-encoded signaling peptides and mediates symbiotic compatibility.</title>
        <authorList>
            <person name="Price P.A."/>
            <person name="Tanner H.R."/>
            <person name="Dillon B.A."/>
            <person name="Shabab M."/>
            <person name="Walker G.C."/>
            <person name="Griffitts J.S."/>
        </authorList>
    </citation>
    <scope>NUCLEOTIDE SEQUENCE</scope>
    <source>
        <strain evidence="1">USDA1963</strain>
        <plasmid evidence="1">pHRB800</plasmid>
    </source>
</reference>
<proteinExistence type="predicted"/>
<dbReference type="EMBL" id="CP011000">
    <property type="protein sequence ID" value="AJT61640.1"/>
    <property type="molecule type" value="Genomic_DNA"/>
</dbReference>
<protein>
    <submittedName>
        <fullName evidence="1">Uncharacterized protein</fullName>
    </submittedName>
</protein>
<dbReference type="AlphaFoldDB" id="A0A0D4DCR6"/>
<organism evidence="1">
    <name type="scientific">Rhizobium meliloti</name>
    <name type="common">Ensifer meliloti</name>
    <name type="synonym">Sinorhizobium meliloti</name>
    <dbReference type="NCBI Taxonomy" id="382"/>
    <lineage>
        <taxon>Bacteria</taxon>
        <taxon>Pseudomonadati</taxon>
        <taxon>Pseudomonadota</taxon>
        <taxon>Alphaproteobacteria</taxon>
        <taxon>Hyphomicrobiales</taxon>
        <taxon>Rhizobiaceae</taxon>
        <taxon>Sinorhizobium/Ensifer group</taxon>
        <taxon>Sinorhizobium</taxon>
    </lineage>
</organism>